<evidence type="ECO:0000256" key="1">
    <source>
        <dbReference type="ARBA" id="ARBA00009437"/>
    </source>
</evidence>
<proteinExistence type="inferred from homology"/>
<dbReference type="Proteomes" id="UP000664096">
    <property type="component" value="Unassembled WGS sequence"/>
</dbReference>
<dbReference type="PANTHER" id="PTHR30537:SF5">
    <property type="entry name" value="HTH-TYPE TRANSCRIPTIONAL ACTIVATOR TTDR-RELATED"/>
    <property type="match status" value="1"/>
</dbReference>
<evidence type="ECO:0000256" key="3">
    <source>
        <dbReference type="ARBA" id="ARBA00023125"/>
    </source>
</evidence>
<dbReference type="InterPro" id="IPR005119">
    <property type="entry name" value="LysR_subst-bd"/>
</dbReference>
<dbReference type="CDD" id="cd08422">
    <property type="entry name" value="PBP2_CrgA_like"/>
    <property type="match status" value="1"/>
</dbReference>
<comment type="similarity">
    <text evidence="1">Belongs to the LysR transcriptional regulatory family.</text>
</comment>
<dbReference type="GO" id="GO:0003700">
    <property type="term" value="F:DNA-binding transcription factor activity"/>
    <property type="evidence" value="ECO:0007669"/>
    <property type="project" value="InterPro"/>
</dbReference>
<dbReference type="Gene3D" id="3.40.190.290">
    <property type="match status" value="1"/>
</dbReference>
<dbReference type="Pfam" id="PF00126">
    <property type="entry name" value="HTH_1"/>
    <property type="match status" value="1"/>
</dbReference>
<organism evidence="6 7">
    <name type="scientific">Roseibium aggregatum</name>
    <dbReference type="NCBI Taxonomy" id="187304"/>
    <lineage>
        <taxon>Bacteria</taxon>
        <taxon>Pseudomonadati</taxon>
        <taxon>Pseudomonadota</taxon>
        <taxon>Alphaproteobacteria</taxon>
        <taxon>Hyphomicrobiales</taxon>
        <taxon>Stappiaceae</taxon>
        <taxon>Roseibium</taxon>
    </lineage>
</organism>
<dbReference type="InterPro" id="IPR036390">
    <property type="entry name" value="WH_DNA-bd_sf"/>
</dbReference>
<comment type="caution">
    <text evidence="6">The sequence shown here is derived from an EMBL/GenBank/DDBJ whole genome shotgun (WGS) entry which is preliminary data.</text>
</comment>
<evidence type="ECO:0000313" key="7">
    <source>
        <dbReference type="Proteomes" id="UP000664096"/>
    </source>
</evidence>
<dbReference type="PROSITE" id="PS50931">
    <property type="entry name" value="HTH_LYSR"/>
    <property type="match status" value="1"/>
</dbReference>
<dbReference type="SUPFAM" id="SSF53850">
    <property type="entry name" value="Periplasmic binding protein-like II"/>
    <property type="match status" value="1"/>
</dbReference>
<dbReference type="EMBL" id="JAEKJZ010000002">
    <property type="protein sequence ID" value="MBN9671235.1"/>
    <property type="molecule type" value="Genomic_DNA"/>
</dbReference>
<evidence type="ECO:0000259" key="5">
    <source>
        <dbReference type="PROSITE" id="PS50931"/>
    </source>
</evidence>
<accession>A0A939J4J0</accession>
<dbReference type="InterPro" id="IPR036388">
    <property type="entry name" value="WH-like_DNA-bd_sf"/>
</dbReference>
<name>A0A939J4J0_9HYPH</name>
<dbReference type="InterPro" id="IPR058163">
    <property type="entry name" value="LysR-type_TF_proteobact-type"/>
</dbReference>
<keyword evidence="2" id="KW-0805">Transcription regulation</keyword>
<dbReference type="RefSeq" id="WP_207141081.1">
    <property type="nucleotide sequence ID" value="NZ_JAEKJZ010000002.1"/>
</dbReference>
<dbReference type="SUPFAM" id="SSF46785">
    <property type="entry name" value="Winged helix' DNA-binding domain"/>
    <property type="match status" value="1"/>
</dbReference>
<reference evidence="6" key="1">
    <citation type="submission" date="2020-12" db="EMBL/GenBank/DDBJ databases">
        <title>Oil enriched cultivation method for isolating marine PHA-producing bacteria.</title>
        <authorList>
            <person name="Zheng W."/>
            <person name="Yu S."/>
            <person name="Huang Y."/>
        </authorList>
    </citation>
    <scope>NUCLEOTIDE SEQUENCE</scope>
    <source>
        <strain evidence="6">SY-2-12</strain>
    </source>
</reference>
<dbReference type="AlphaFoldDB" id="A0A939J4J0"/>
<evidence type="ECO:0000256" key="4">
    <source>
        <dbReference type="ARBA" id="ARBA00023163"/>
    </source>
</evidence>
<dbReference type="FunFam" id="1.10.10.10:FF:000001">
    <property type="entry name" value="LysR family transcriptional regulator"/>
    <property type="match status" value="1"/>
</dbReference>
<dbReference type="Gene3D" id="1.10.10.10">
    <property type="entry name" value="Winged helix-like DNA-binding domain superfamily/Winged helix DNA-binding domain"/>
    <property type="match status" value="1"/>
</dbReference>
<dbReference type="PANTHER" id="PTHR30537">
    <property type="entry name" value="HTH-TYPE TRANSCRIPTIONAL REGULATOR"/>
    <property type="match status" value="1"/>
</dbReference>
<evidence type="ECO:0000313" key="6">
    <source>
        <dbReference type="EMBL" id="MBN9671235.1"/>
    </source>
</evidence>
<feature type="domain" description="HTH lysR-type" evidence="5">
    <location>
        <begin position="1"/>
        <end position="59"/>
    </location>
</feature>
<keyword evidence="3" id="KW-0238">DNA-binding</keyword>
<gene>
    <name evidence="6" type="ORF">JF539_12890</name>
</gene>
<keyword evidence="4" id="KW-0804">Transcription</keyword>
<sequence>MDRIETIRAFVAVAQENSFTAAGRRLGLSTKLVSKYVRHLEQRLETQLFNRTTRSVALTDVGISYLERCRPILDQIDDLDSLVRERQSALAGPIRLTAPTGFGSTRLTEALVPFLQEHPQIELAMKLTDTRVALIEEGLDLAIRIGSLPDSTLIARKLSDMPMVLCASPDYLERRGRPEDPEALAAHSCLADSNQPEQNVWRIRSQGKEHVLKLDAAIQCNAPGALATMALGGLGIARSPLYAVENHLEAGRLEPVLPDCETTVLGVYALYPPNRHLSRRLRALIDHLAGEFGMRWSPGLP</sequence>
<dbReference type="Pfam" id="PF03466">
    <property type="entry name" value="LysR_substrate"/>
    <property type="match status" value="1"/>
</dbReference>
<dbReference type="FunFam" id="3.40.190.290:FF:000001">
    <property type="entry name" value="Transcriptional regulator, LysR family"/>
    <property type="match status" value="1"/>
</dbReference>
<protein>
    <submittedName>
        <fullName evidence="6">LysR family transcriptional regulator</fullName>
    </submittedName>
</protein>
<dbReference type="InterPro" id="IPR000847">
    <property type="entry name" value="LysR_HTH_N"/>
</dbReference>
<dbReference type="GO" id="GO:0003677">
    <property type="term" value="F:DNA binding"/>
    <property type="evidence" value="ECO:0007669"/>
    <property type="project" value="UniProtKB-KW"/>
</dbReference>
<evidence type="ECO:0000256" key="2">
    <source>
        <dbReference type="ARBA" id="ARBA00023015"/>
    </source>
</evidence>